<organism evidence="3 4">
    <name type="scientific">Mycena pura</name>
    <dbReference type="NCBI Taxonomy" id="153505"/>
    <lineage>
        <taxon>Eukaryota</taxon>
        <taxon>Fungi</taxon>
        <taxon>Dikarya</taxon>
        <taxon>Basidiomycota</taxon>
        <taxon>Agaricomycotina</taxon>
        <taxon>Agaricomycetes</taxon>
        <taxon>Agaricomycetidae</taxon>
        <taxon>Agaricales</taxon>
        <taxon>Marasmiineae</taxon>
        <taxon>Mycenaceae</taxon>
        <taxon>Mycena</taxon>
    </lineage>
</organism>
<reference evidence="3" key="1">
    <citation type="submission" date="2023-03" db="EMBL/GenBank/DDBJ databases">
        <title>Massive genome expansion in bonnet fungi (Mycena s.s.) driven by repeated elements and novel gene families across ecological guilds.</title>
        <authorList>
            <consortium name="Lawrence Berkeley National Laboratory"/>
            <person name="Harder C.B."/>
            <person name="Miyauchi S."/>
            <person name="Viragh M."/>
            <person name="Kuo A."/>
            <person name="Thoen E."/>
            <person name="Andreopoulos B."/>
            <person name="Lu D."/>
            <person name="Skrede I."/>
            <person name="Drula E."/>
            <person name="Henrissat B."/>
            <person name="Morin E."/>
            <person name="Kohler A."/>
            <person name="Barry K."/>
            <person name="LaButti K."/>
            <person name="Morin E."/>
            <person name="Salamov A."/>
            <person name="Lipzen A."/>
            <person name="Mereny Z."/>
            <person name="Hegedus B."/>
            <person name="Baldrian P."/>
            <person name="Stursova M."/>
            <person name="Weitz H."/>
            <person name="Taylor A."/>
            <person name="Grigoriev I.V."/>
            <person name="Nagy L.G."/>
            <person name="Martin F."/>
            <person name="Kauserud H."/>
        </authorList>
    </citation>
    <scope>NUCLEOTIDE SEQUENCE</scope>
    <source>
        <strain evidence="3">9144</strain>
    </source>
</reference>
<dbReference type="EMBL" id="JARJCW010000018">
    <property type="protein sequence ID" value="KAJ7215035.1"/>
    <property type="molecule type" value="Genomic_DNA"/>
</dbReference>
<keyword evidence="2" id="KW-0812">Transmembrane</keyword>
<comment type="caution">
    <text evidence="3">The sequence shown here is derived from an EMBL/GenBank/DDBJ whole genome shotgun (WGS) entry which is preliminary data.</text>
</comment>
<dbReference type="PRINTS" id="PR01217">
    <property type="entry name" value="PRICHEXTENSN"/>
</dbReference>
<feature type="region of interest" description="Disordered" evidence="1">
    <location>
        <begin position="90"/>
        <end position="124"/>
    </location>
</feature>
<gene>
    <name evidence="3" type="ORF">GGX14DRAFT_610083</name>
</gene>
<evidence type="ECO:0000256" key="2">
    <source>
        <dbReference type="SAM" id="Phobius"/>
    </source>
</evidence>
<feature type="transmembrane region" description="Helical" evidence="2">
    <location>
        <begin position="33"/>
        <end position="53"/>
    </location>
</feature>
<evidence type="ECO:0000256" key="1">
    <source>
        <dbReference type="SAM" id="MobiDB-lite"/>
    </source>
</evidence>
<accession>A0AAD6YI14</accession>
<evidence type="ECO:0000313" key="3">
    <source>
        <dbReference type="EMBL" id="KAJ7215035.1"/>
    </source>
</evidence>
<dbReference type="AlphaFoldDB" id="A0AAD6YI14"/>
<protein>
    <submittedName>
        <fullName evidence="3">Uncharacterized protein</fullName>
    </submittedName>
</protein>
<sequence length="333" mass="36449">MDSLPFFVISAILFVGYDLATSSASGYLRFKTLFGLMAAVGLNRILCIVLLRVGADREGSEVRALASCAATSDCGDSTMVNDPDVNGTCSFSSATRATPTTASQDEARRRPDRAPQTSKPPLPISIDEYIQTNRPRFAPLNTSVAMRPYRYVPSCKSHVGPYTRPARRSLNLSLIPPRTVPARHPSLVVHIPLRATTVARVYCVSATQARAPPPPPPPRPSRPPPPPPPVLQPRAPRGPKQPRTLPRPAPLPLLLLPRPRPARTLPVIPMEVDPPSPLPRPPPPPPCDWPWPWHARAHALLSTVDRPQDYYAALERARAARPVFPWAMLVDSD</sequence>
<evidence type="ECO:0000313" key="4">
    <source>
        <dbReference type="Proteomes" id="UP001219525"/>
    </source>
</evidence>
<feature type="compositionally biased region" description="Pro residues" evidence="1">
    <location>
        <begin position="211"/>
        <end position="231"/>
    </location>
</feature>
<keyword evidence="4" id="KW-1185">Reference proteome</keyword>
<name>A0AAD6YI14_9AGAR</name>
<proteinExistence type="predicted"/>
<keyword evidence="2" id="KW-0472">Membrane</keyword>
<feature type="compositionally biased region" description="Low complexity" evidence="1">
    <location>
        <begin position="90"/>
        <end position="103"/>
    </location>
</feature>
<dbReference type="Proteomes" id="UP001219525">
    <property type="component" value="Unassembled WGS sequence"/>
</dbReference>
<feature type="region of interest" description="Disordered" evidence="1">
    <location>
        <begin position="208"/>
        <end position="257"/>
    </location>
</feature>
<keyword evidence="2" id="KW-1133">Transmembrane helix</keyword>